<dbReference type="GO" id="GO:0031179">
    <property type="term" value="P:peptide modification"/>
    <property type="evidence" value="ECO:0007669"/>
    <property type="project" value="InterPro"/>
</dbReference>
<proteinExistence type="predicted"/>
<keyword evidence="1" id="KW-0862">Zinc</keyword>
<dbReference type="SUPFAM" id="SSF158745">
    <property type="entry name" value="LanC-like"/>
    <property type="match status" value="1"/>
</dbReference>
<dbReference type="PRINTS" id="PR01955">
    <property type="entry name" value="LANCFRANKIA"/>
</dbReference>
<dbReference type="InterPro" id="IPR033889">
    <property type="entry name" value="LanC"/>
</dbReference>
<protein>
    <recommendedName>
        <fullName evidence="4">Lanthionine synthetase</fullName>
    </recommendedName>
</protein>
<evidence type="ECO:0000313" key="3">
    <source>
        <dbReference type="Proteomes" id="UP000587527"/>
    </source>
</evidence>
<dbReference type="Pfam" id="PF05147">
    <property type="entry name" value="LANC_like"/>
    <property type="match status" value="1"/>
</dbReference>
<dbReference type="GO" id="GO:0046872">
    <property type="term" value="F:metal ion binding"/>
    <property type="evidence" value="ECO:0007669"/>
    <property type="project" value="UniProtKB-KW"/>
</dbReference>
<dbReference type="InterPro" id="IPR007822">
    <property type="entry name" value="LANC-like"/>
</dbReference>
<keyword evidence="3" id="KW-1185">Reference proteome</keyword>
<organism evidence="2 3">
    <name type="scientific">Allocatelliglobosispora scoriae</name>
    <dbReference type="NCBI Taxonomy" id="643052"/>
    <lineage>
        <taxon>Bacteria</taxon>
        <taxon>Bacillati</taxon>
        <taxon>Actinomycetota</taxon>
        <taxon>Actinomycetes</taxon>
        <taxon>Micromonosporales</taxon>
        <taxon>Micromonosporaceae</taxon>
        <taxon>Allocatelliglobosispora</taxon>
    </lineage>
</organism>
<dbReference type="Proteomes" id="UP000587527">
    <property type="component" value="Unassembled WGS sequence"/>
</dbReference>
<sequence length="412" mass="44014">MNTDSYSSALTAAIADRLATPAAARRWQPTGTDPAWWNHSLSHGAAGIALLHAERARTGHGSWATFQAWTGILTAGLTSGHGAFAGAPAVAHVLATAAEANPGAYRSALTALDHQISRDVNARTCLAHARIDHQTPGDTAEWDLISGLTGLTRYLLRRDPTNPAICEALTCLIRITQPIQHEGRVLPGWWTDRDPHRGYTEQWAGGHGNFGLAHGTAGILAVLALGTMHGIEVPGQHDAMTALCEWYRSWQQPSPAGPWWPQYITVSELRDRQLHHPEPGRPSWCYGTPGIARALQLAGQALHQPDPIELADTATRASLASDTPAAPLTDLSICHGYAGLLHTARHLGQHADTIAAALLHQLDDDPATATDQLLSTTGPQLLEGAAGIALVLHSHTTDPDLSSPWDTILLLH</sequence>
<evidence type="ECO:0008006" key="4">
    <source>
        <dbReference type="Google" id="ProtNLM"/>
    </source>
</evidence>
<keyword evidence="1" id="KW-0479">Metal-binding</keyword>
<dbReference type="SMART" id="SM01260">
    <property type="entry name" value="LANC_like"/>
    <property type="match status" value="1"/>
</dbReference>
<evidence type="ECO:0000256" key="1">
    <source>
        <dbReference type="PIRSR" id="PIRSR607822-1"/>
    </source>
</evidence>
<feature type="binding site" evidence="1">
    <location>
        <position position="285"/>
    </location>
    <ligand>
        <name>Zn(2+)</name>
        <dbReference type="ChEBI" id="CHEBI:29105"/>
    </ligand>
</feature>
<dbReference type="CDD" id="cd04793">
    <property type="entry name" value="LanC"/>
    <property type="match status" value="1"/>
</dbReference>
<comment type="caution">
    <text evidence="2">The sequence shown here is derived from an EMBL/GenBank/DDBJ whole genome shotgun (WGS) entry which is preliminary data.</text>
</comment>
<dbReference type="PRINTS" id="PR01950">
    <property type="entry name" value="LANCSUPER"/>
</dbReference>
<dbReference type="RefSeq" id="WP_184840284.1">
    <property type="nucleotide sequence ID" value="NZ_JACHMN010000002.1"/>
</dbReference>
<dbReference type="EMBL" id="JACHMN010000002">
    <property type="protein sequence ID" value="MBB5871912.1"/>
    <property type="molecule type" value="Genomic_DNA"/>
</dbReference>
<dbReference type="AlphaFoldDB" id="A0A841BYN1"/>
<evidence type="ECO:0000313" key="2">
    <source>
        <dbReference type="EMBL" id="MBB5871912.1"/>
    </source>
</evidence>
<feature type="binding site" evidence="1">
    <location>
        <position position="335"/>
    </location>
    <ligand>
        <name>Zn(2+)</name>
        <dbReference type="ChEBI" id="CHEBI:29105"/>
    </ligand>
</feature>
<name>A0A841BYN1_9ACTN</name>
<reference evidence="2 3" key="1">
    <citation type="submission" date="2020-08" db="EMBL/GenBank/DDBJ databases">
        <title>Sequencing the genomes of 1000 actinobacteria strains.</title>
        <authorList>
            <person name="Klenk H.-P."/>
        </authorList>
    </citation>
    <scope>NUCLEOTIDE SEQUENCE [LARGE SCALE GENOMIC DNA]</scope>
    <source>
        <strain evidence="2 3">DSM 45362</strain>
    </source>
</reference>
<feature type="binding site" evidence="1">
    <location>
        <position position="334"/>
    </location>
    <ligand>
        <name>Zn(2+)</name>
        <dbReference type="ChEBI" id="CHEBI:29105"/>
    </ligand>
</feature>
<gene>
    <name evidence="2" type="ORF">F4553_005291</name>
</gene>
<accession>A0A841BYN1</accession>
<dbReference type="Gene3D" id="1.50.10.20">
    <property type="match status" value="1"/>
</dbReference>